<gene>
    <name evidence="5" type="ORF">BSZ39_07380</name>
</gene>
<comment type="caution">
    <text evidence="5">The sequence shown here is derived from an EMBL/GenBank/DDBJ whole genome shotgun (WGS) entry which is preliminary data.</text>
</comment>
<dbReference type="InterPro" id="IPR000524">
    <property type="entry name" value="Tscrpt_reg_HTH_GntR"/>
</dbReference>
<reference evidence="6" key="1">
    <citation type="submission" date="2016-12" db="EMBL/GenBank/DDBJ databases">
        <authorList>
            <person name="Meng X."/>
        </authorList>
    </citation>
    <scope>NUCLEOTIDE SEQUENCE [LARGE SCALE GENOMIC DNA]</scope>
    <source>
        <strain evidence="6">DSM 19116</strain>
    </source>
</reference>
<dbReference type="PRINTS" id="PR00035">
    <property type="entry name" value="HTHGNTR"/>
</dbReference>
<evidence type="ECO:0000313" key="6">
    <source>
        <dbReference type="Proteomes" id="UP000185628"/>
    </source>
</evidence>
<evidence type="ECO:0000256" key="2">
    <source>
        <dbReference type="ARBA" id="ARBA00023125"/>
    </source>
</evidence>
<evidence type="ECO:0000256" key="1">
    <source>
        <dbReference type="ARBA" id="ARBA00023015"/>
    </source>
</evidence>
<evidence type="ECO:0000259" key="4">
    <source>
        <dbReference type="PROSITE" id="PS50949"/>
    </source>
</evidence>
<dbReference type="Gene3D" id="1.10.10.10">
    <property type="entry name" value="Winged helix-like DNA-binding domain superfamily/Winged helix DNA-binding domain"/>
    <property type="match status" value="1"/>
</dbReference>
<dbReference type="InterPro" id="IPR036390">
    <property type="entry name" value="WH_DNA-bd_sf"/>
</dbReference>
<dbReference type="CDD" id="cd07377">
    <property type="entry name" value="WHTH_GntR"/>
    <property type="match status" value="1"/>
</dbReference>
<evidence type="ECO:0000313" key="5">
    <source>
        <dbReference type="EMBL" id="OKL53823.1"/>
    </source>
</evidence>
<organism evidence="5 6">
    <name type="scientific">Bowdeniella nasicola</name>
    <dbReference type="NCBI Taxonomy" id="208480"/>
    <lineage>
        <taxon>Bacteria</taxon>
        <taxon>Bacillati</taxon>
        <taxon>Actinomycetota</taxon>
        <taxon>Actinomycetes</taxon>
        <taxon>Actinomycetales</taxon>
        <taxon>Actinomycetaceae</taxon>
        <taxon>Bowdeniella</taxon>
    </lineage>
</organism>
<dbReference type="InterPro" id="IPR028978">
    <property type="entry name" value="Chorismate_lyase_/UTRA_dom_sf"/>
</dbReference>
<dbReference type="RefSeq" id="WP_073716724.1">
    <property type="nucleotide sequence ID" value="NZ_MQVR01000038.1"/>
</dbReference>
<dbReference type="PANTHER" id="PTHR44846">
    <property type="entry name" value="MANNOSYL-D-GLYCERATE TRANSPORT/METABOLISM SYSTEM REPRESSOR MNGR-RELATED"/>
    <property type="match status" value="1"/>
</dbReference>
<dbReference type="GO" id="GO:0045892">
    <property type="term" value="P:negative regulation of DNA-templated transcription"/>
    <property type="evidence" value="ECO:0007669"/>
    <property type="project" value="TreeGrafter"/>
</dbReference>
<dbReference type="Proteomes" id="UP000185628">
    <property type="component" value="Unassembled WGS sequence"/>
</dbReference>
<dbReference type="PANTHER" id="PTHR44846:SF17">
    <property type="entry name" value="GNTR-FAMILY TRANSCRIPTIONAL REGULATOR"/>
    <property type="match status" value="1"/>
</dbReference>
<dbReference type="SUPFAM" id="SSF64288">
    <property type="entry name" value="Chorismate lyase-like"/>
    <property type="match status" value="1"/>
</dbReference>
<dbReference type="SMART" id="SM00345">
    <property type="entry name" value="HTH_GNTR"/>
    <property type="match status" value="1"/>
</dbReference>
<keyword evidence="2" id="KW-0238">DNA-binding</keyword>
<dbReference type="EMBL" id="MQVR01000038">
    <property type="protein sequence ID" value="OKL53823.1"/>
    <property type="molecule type" value="Genomic_DNA"/>
</dbReference>
<dbReference type="InterPro" id="IPR036388">
    <property type="entry name" value="WH-like_DNA-bd_sf"/>
</dbReference>
<evidence type="ECO:0000256" key="3">
    <source>
        <dbReference type="ARBA" id="ARBA00023163"/>
    </source>
</evidence>
<name>A0A1Q5Q1S4_9ACTO</name>
<dbReference type="InterPro" id="IPR011663">
    <property type="entry name" value="UTRA"/>
</dbReference>
<sequence>MSRPNRERLDEPFVPQVTLDRESDVPLYRQIAKPITDLILSGEVEPGRLIEDEVSLARRLDVSRPTARRALQDLVADGLLVRRRGAGTRVTPAHVHRKIGLTSLYGDLIKAGHTPNTEVLSYSVQLADEVIAEKLGRAVGDELVVIDRVRGANDSPLAIMHNVLPIEHAPTLSQLTRSGLYECLSQRGVEIASAIQVVGAKNADKREAELLDLEPGTALVTMERIAYDADGGVVEFGSHVYDAAQYRVTIPMFAD</sequence>
<dbReference type="Gene3D" id="3.40.1410.10">
    <property type="entry name" value="Chorismate lyase-like"/>
    <property type="match status" value="1"/>
</dbReference>
<protein>
    <submittedName>
        <fullName evidence="5">GntR family transcriptional regulator</fullName>
    </submittedName>
</protein>
<proteinExistence type="predicted"/>
<dbReference type="OrthoDB" id="3194402at2"/>
<dbReference type="SUPFAM" id="SSF46785">
    <property type="entry name" value="Winged helix' DNA-binding domain"/>
    <property type="match status" value="1"/>
</dbReference>
<accession>A0A1Q5Q1S4</accession>
<dbReference type="Pfam" id="PF00392">
    <property type="entry name" value="GntR"/>
    <property type="match status" value="1"/>
</dbReference>
<dbReference type="Pfam" id="PF07702">
    <property type="entry name" value="UTRA"/>
    <property type="match status" value="1"/>
</dbReference>
<keyword evidence="6" id="KW-1185">Reference proteome</keyword>
<dbReference type="InterPro" id="IPR050679">
    <property type="entry name" value="Bact_HTH_transcr_reg"/>
</dbReference>
<dbReference type="GO" id="GO:0003700">
    <property type="term" value="F:DNA-binding transcription factor activity"/>
    <property type="evidence" value="ECO:0007669"/>
    <property type="project" value="InterPro"/>
</dbReference>
<keyword evidence="1" id="KW-0805">Transcription regulation</keyword>
<dbReference type="GO" id="GO:0003677">
    <property type="term" value="F:DNA binding"/>
    <property type="evidence" value="ECO:0007669"/>
    <property type="project" value="UniProtKB-KW"/>
</dbReference>
<dbReference type="PROSITE" id="PS50949">
    <property type="entry name" value="HTH_GNTR"/>
    <property type="match status" value="1"/>
</dbReference>
<keyword evidence="3" id="KW-0804">Transcription</keyword>
<dbReference type="AlphaFoldDB" id="A0A1Q5Q1S4"/>
<feature type="domain" description="HTH gntR-type" evidence="4">
    <location>
        <begin position="25"/>
        <end position="93"/>
    </location>
</feature>
<dbReference type="SMART" id="SM00866">
    <property type="entry name" value="UTRA"/>
    <property type="match status" value="1"/>
</dbReference>